<accession>A0ACA9MCP4</accession>
<protein>
    <submittedName>
        <fullName evidence="1">12673_t:CDS:1</fullName>
    </submittedName>
</protein>
<organism evidence="1 2">
    <name type="scientific">Dentiscutata heterogama</name>
    <dbReference type="NCBI Taxonomy" id="1316150"/>
    <lineage>
        <taxon>Eukaryota</taxon>
        <taxon>Fungi</taxon>
        <taxon>Fungi incertae sedis</taxon>
        <taxon>Mucoromycota</taxon>
        <taxon>Glomeromycotina</taxon>
        <taxon>Glomeromycetes</taxon>
        <taxon>Diversisporales</taxon>
        <taxon>Gigasporaceae</taxon>
        <taxon>Dentiscutata</taxon>
    </lineage>
</organism>
<gene>
    <name evidence="1" type="ORF">DHETER_LOCUS6439</name>
</gene>
<comment type="caution">
    <text evidence="1">The sequence shown here is derived from an EMBL/GenBank/DDBJ whole genome shotgun (WGS) entry which is preliminary data.</text>
</comment>
<dbReference type="EMBL" id="CAJVPU010008118">
    <property type="protein sequence ID" value="CAG8580312.1"/>
    <property type="molecule type" value="Genomic_DNA"/>
</dbReference>
<feature type="non-terminal residue" evidence="1">
    <location>
        <position position="1"/>
    </location>
</feature>
<keyword evidence="2" id="KW-1185">Reference proteome</keyword>
<evidence type="ECO:0000313" key="2">
    <source>
        <dbReference type="Proteomes" id="UP000789702"/>
    </source>
</evidence>
<name>A0ACA9MCP4_9GLOM</name>
<sequence length="101" mass="11899">VWTQTALYAGTLWQSMGYKDKLSAQTLISQIIKFREKQFPYKIGYNMVVLVVNDIVDLNHRMFNQADNQYTSNEENNNLDIAMNDDHEFNLEELIHDQDIK</sequence>
<reference evidence="1" key="1">
    <citation type="submission" date="2021-06" db="EMBL/GenBank/DDBJ databases">
        <authorList>
            <person name="Kallberg Y."/>
            <person name="Tangrot J."/>
            <person name="Rosling A."/>
        </authorList>
    </citation>
    <scope>NUCLEOTIDE SEQUENCE</scope>
    <source>
        <strain evidence="1">IL203A</strain>
    </source>
</reference>
<evidence type="ECO:0000313" key="1">
    <source>
        <dbReference type="EMBL" id="CAG8580312.1"/>
    </source>
</evidence>
<dbReference type="Proteomes" id="UP000789702">
    <property type="component" value="Unassembled WGS sequence"/>
</dbReference>
<proteinExistence type="predicted"/>